<dbReference type="GO" id="GO:0008168">
    <property type="term" value="F:methyltransferase activity"/>
    <property type="evidence" value="ECO:0007669"/>
    <property type="project" value="UniProtKB-KW"/>
</dbReference>
<evidence type="ECO:0000313" key="2">
    <source>
        <dbReference type="EMBL" id="KAK9745981.1"/>
    </source>
</evidence>
<comment type="caution">
    <text evidence="2">The sequence shown here is derived from an EMBL/GenBank/DDBJ whole genome shotgun (WGS) entry which is preliminary data.</text>
</comment>
<dbReference type="PANTHER" id="PTHR47331">
    <property type="entry name" value="PHD-TYPE DOMAIN-CONTAINING PROTEIN"/>
    <property type="match status" value="1"/>
</dbReference>
<proteinExistence type="predicted"/>
<reference evidence="2 3" key="1">
    <citation type="journal article" date="2024" name="BMC Genomics">
        <title>De novo assembly and annotation of Popillia japonica's genome with initial clues to its potential as an invasive pest.</title>
        <authorList>
            <person name="Cucini C."/>
            <person name="Boschi S."/>
            <person name="Funari R."/>
            <person name="Cardaioli E."/>
            <person name="Iannotti N."/>
            <person name="Marturano G."/>
            <person name="Paoli F."/>
            <person name="Bruttini M."/>
            <person name="Carapelli A."/>
            <person name="Frati F."/>
            <person name="Nardi F."/>
        </authorList>
    </citation>
    <scope>NUCLEOTIDE SEQUENCE [LARGE SCALE GENOMIC DNA]</scope>
    <source>
        <strain evidence="2">DMR45628</strain>
    </source>
</reference>
<protein>
    <submittedName>
        <fullName evidence="2">Methyltransferase (DUF5641)</fullName>
    </submittedName>
</protein>
<dbReference type="GO" id="GO:0032259">
    <property type="term" value="P:methylation"/>
    <property type="evidence" value="ECO:0007669"/>
    <property type="project" value="UniProtKB-KW"/>
</dbReference>
<dbReference type="EMBL" id="JASPKY010000043">
    <property type="protein sequence ID" value="KAK9745981.1"/>
    <property type="molecule type" value="Genomic_DNA"/>
</dbReference>
<keyword evidence="2" id="KW-0808">Transferase</keyword>
<gene>
    <name evidence="2" type="ORF">QE152_g6488</name>
</gene>
<keyword evidence="3" id="KW-1185">Reference proteome</keyword>
<sequence length="236" mass="27339">MSNEIYESLLEMSSDTSMESLFKTKPLNDFECRIRDEHPMLAKMALNILLSFPYLCETGFSTYVATKTKYCNRMDAESDLRLQLSSIKPDINQLMKNKKTGFRQLSKRVPSPKRTAVLHNTDKVELCVNSRPITASDDPSELNALTPNHFLLGDSFTGYQEPDLTTVKPNLLNRWQHLQRMTQDIRKRWKKEYLSTLQQRSKWKKEHTNLEVGDLVLVANQSTTNRWPSNGNPVRK</sequence>
<dbReference type="InterPro" id="IPR040676">
    <property type="entry name" value="DUF5641"/>
</dbReference>
<organism evidence="2 3">
    <name type="scientific">Popillia japonica</name>
    <name type="common">Japanese beetle</name>
    <dbReference type="NCBI Taxonomy" id="7064"/>
    <lineage>
        <taxon>Eukaryota</taxon>
        <taxon>Metazoa</taxon>
        <taxon>Ecdysozoa</taxon>
        <taxon>Arthropoda</taxon>
        <taxon>Hexapoda</taxon>
        <taxon>Insecta</taxon>
        <taxon>Pterygota</taxon>
        <taxon>Neoptera</taxon>
        <taxon>Endopterygota</taxon>
        <taxon>Coleoptera</taxon>
        <taxon>Polyphaga</taxon>
        <taxon>Scarabaeiformia</taxon>
        <taxon>Scarabaeidae</taxon>
        <taxon>Rutelinae</taxon>
        <taxon>Popillia</taxon>
    </lineage>
</organism>
<accession>A0AAW1MI08</accession>
<dbReference type="Proteomes" id="UP001458880">
    <property type="component" value="Unassembled WGS sequence"/>
</dbReference>
<keyword evidence="2" id="KW-0489">Methyltransferase</keyword>
<feature type="domain" description="DUF5641" evidence="1">
    <location>
        <begin position="173"/>
        <end position="228"/>
    </location>
</feature>
<dbReference type="AlphaFoldDB" id="A0AAW1MI08"/>
<evidence type="ECO:0000313" key="3">
    <source>
        <dbReference type="Proteomes" id="UP001458880"/>
    </source>
</evidence>
<dbReference type="Pfam" id="PF18701">
    <property type="entry name" value="DUF5641"/>
    <property type="match status" value="1"/>
</dbReference>
<name>A0AAW1MI08_POPJA</name>
<evidence type="ECO:0000259" key="1">
    <source>
        <dbReference type="Pfam" id="PF18701"/>
    </source>
</evidence>